<protein>
    <submittedName>
        <fullName evidence="2">Uncharacterized protein</fullName>
    </submittedName>
</protein>
<name>A0ABR2QYN5_9ROSI</name>
<organism evidence="2 3">
    <name type="scientific">Hibiscus sabdariffa</name>
    <name type="common">roselle</name>
    <dbReference type="NCBI Taxonomy" id="183260"/>
    <lineage>
        <taxon>Eukaryota</taxon>
        <taxon>Viridiplantae</taxon>
        <taxon>Streptophyta</taxon>
        <taxon>Embryophyta</taxon>
        <taxon>Tracheophyta</taxon>
        <taxon>Spermatophyta</taxon>
        <taxon>Magnoliopsida</taxon>
        <taxon>eudicotyledons</taxon>
        <taxon>Gunneridae</taxon>
        <taxon>Pentapetalae</taxon>
        <taxon>rosids</taxon>
        <taxon>malvids</taxon>
        <taxon>Malvales</taxon>
        <taxon>Malvaceae</taxon>
        <taxon>Malvoideae</taxon>
        <taxon>Hibiscus</taxon>
    </lineage>
</organism>
<evidence type="ECO:0000256" key="1">
    <source>
        <dbReference type="SAM" id="MobiDB-lite"/>
    </source>
</evidence>
<evidence type="ECO:0000313" key="3">
    <source>
        <dbReference type="Proteomes" id="UP001396334"/>
    </source>
</evidence>
<comment type="caution">
    <text evidence="2">The sequence shown here is derived from an EMBL/GenBank/DDBJ whole genome shotgun (WGS) entry which is preliminary data.</text>
</comment>
<accession>A0ABR2QYN5</accession>
<gene>
    <name evidence="2" type="ORF">V6N11_042985</name>
</gene>
<dbReference type="Proteomes" id="UP001396334">
    <property type="component" value="Unassembled WGS sequence"/>
</dbReference>
<sequence length="577" mass="65935">MGNCTEASRWHIWLTECELGSRWLESRVRPTSSCRVVRLAMPSPGGRNLGRHCRQQDLARWLVLADRYKVRSKVSDGFLGLRCYSDGSRTLCKNRRYDRRHGTVLTWLGLEYGKLQGFHQNYQRKIPRRDREEMHVKDPPQTVAMEVFWLMGSWVGRKKMITCNIGVTIHRSCGIAKVGSGTRKRGLIIVGYLQGIKGILSVRPMGQQNFGPPWEEFYAGTLYYFLIITNDWWVPVERTFIGGLFRTAFTGFISGVGYLGDHSHSLFKVWGHDVFKIGHVRRTGAQFLIKWFLKGGSSMLIVREEELIDAQFEGENMMEDIEGSEKWIVDRPTDFKGPFQFGEWLKVDLGKGKLSLRRKPVIVYAGNEPERSLREGSGEQSLASQGREHRSGTQMEKVKGTGSSSSRLRTSKRSLMGRNEVCNPIAPKKSRTVNITVGEDDVILEATSPIKIYIPKQCAEKVTATWGQEGISILGKVQSVRDKLGKWQIYERRDAVKRKNALKARIDQLMMMEISKSTINELQVVKEELMGLLDNEERYWRQRSHKKSFCKSESTYPGEAGFRICPTPFGELCSSDR</sequence>
<feature type="compositionally biased region" description="Basic and acidic residues" evidence="1">
    <location>
        <begin position="386"/>
        <end position="399"/>
    </location>
</feature>
<evidence type="ECO:0000313" key="2">
    <source>
        <dbReference type="EMBL" id="KAK9005557.1"/>
    </source>
</evidence>
<keyword evidence="3" id="KW-1185">Reference proteome</keyword>
<reference evidence="2 3" key="1">
    <citation type="journal article" date="2024" name="G3 (Bethesda)">
        <title>Genome assembly of Hibiscus sabdariffa L. provides insights into metabolisms of medicinal natural products.</title>
        <authorList>
            <person name="Kim T."/>
        </authorList>
    </citation>
    <scope>NUCLEOTIDE SEQUENCE [LARGE SCALE GENOMIC DNA]</scope>
    <source>
        <strain evidence="2">TK-2024</strain>
        <tissue evidence="2">Old leaves</tissue>
    </source>
</reference>
<proteinExistence type="predicted"/>
<dbReference type="EMBL" id="JBBPBN010000030">
    <property type="protein sequence ID" value="KAK9005557.1"/>
    <property type="molecule type" value="Genomic_DNA"/>
</dbReference>
<feature type="region of interest" description="Disordered" evidence="1">
    <location>
        <begin position="370"/>
        <end position="411"/>
    </location>
</feature>